<evidence type="ECO:0000259" key="9">
    <source>
        <dbReference type="PROSITE" id="PS50853"/>
    </source>
</evidence>
<evidence type="ECO:0000313" key="10">
    <source>
        <dbReference type="EnsemblMetazoa" id="XP_011676459"/>
    </source>
</evidence>
<evidence type="ECO:0000256" key="3">
    <source>
        <dbReference type="ARBA" id="ARBA00023157"/>
    </source>
</evidence>
<dbReference type="SMART" id="SM00060">
    <property type="entry name" value="FN3"/>
    <property type="match status" value="1"/>
</dbReference>
<dbReference type="InterPro" id="IPR051275">
    <property type="entry name" value="Cell_adhesion_signaling"/>
</dbReference>
<evidence type="ECO:0000256" key="7">
    <source>
        <dbReference type="SAM" id="Phobius"/>
    </source>
</evidence>
<dbReference type="InterPro" id="IPR007110">
    <property type="entry name" value="Ig-like_dom"/>
</dbReference>
<dbReference type="InterPro" id="IPR003961">
    <property type="entry name" value="FN3_dom"/>
</dbReference>
<feature type="domain" description="Ig-like" evidence="8">
    <location>
        <begin position="580"/>
        <end position="682"/>
    </location>
</feature>
<dbReference type="InterPro" id="IPR003599">
    <property type="entry name" value="Ig_sub"/>
</dbReference>
<feature type="domain" description="Ig-like" evidence="8">
    <location>
        <begin position="371"/>
        <end position="469"/>
    </location>
</feature>
<dbReference type="GO" id="GO:0050839">
    <property type="term" value="F:cell adhesion molecule binding"/>
    <property type="evidence" value="ECO:0000318"/>
    <property type="project" value="GO_Central"/>
</dbReference>
<evidence type="ECO:0000313" key="11">
    <source>
        <dbReference type="Proteomes" id="UP000007110"/>
    </source>
</evidence>
<dbReference type="RefSeq" id="XP_011676459.2">
    <property type="nucleotide sequence ID" value="XM_011678157.2"/>
</dbReference>
<dbReference type="InterPro" id="IPR036179">
    <property type="entry name" value="Ig-like_dom_sf"/>
</dbReference>
<organism evidence="10 11">
    <name type="scientific">Strongylocentrotus purpuratus</name>
    <name type="common">Purple sea urchin</name>
    <dbReference type="NCBI Taxonomy" id="7668"/>
    <lineage>
        <taxon>Eukaryota</taxon>
        <taxon>Metazoa</taxon>
        <taxon>Echinodermata</taxon>
        <taxon>Eleutherozoa</taxon>
        <taxon>Echinozoa</taxon>
        <taxon>Echinoidea</taxon>
        <taxon>Euechinoidea</taxon>
        <taxon>Echinacea</taxon>
        <taxon>Camarodonta</taxon>
        <taxon>Echinidea</taxon>
        <taxon>Strongylocentrotidae</taxon>
        <taxon>Strongylocentrotus</taxon>
    </lineage>
</organism>
<evidence type="ECO:0000256" key="1">
    <source>
        <dbReference type="ARBA" id="ARBA00004479"/>
    </source>
</evidence>
<sequence length="1154" mass="125366">MAPSIWIGLPNTTGAVVIIIYGIISVVTGLDSLGIVVHQTGLAIAGRSAILRCDYRPPPSTPAGLVYWDSDTRGNFISGKSNSSITNIIQPQKYRMWFVGASNAVLEILNVDFDDEMSYTCLVITQGGSGGSDEFNLVVLVPPSGITVVGISPVNREVVVISGQPYTLTCTSGSSKPSASITWSKVDMNFDLQLRQSDQFNNASAMDARTVITWRNATFTPNLAHDRKRLQCSASHQALSSQITTRVILRVMALPREMSLKDADSDNTLTGNLEVDDGDTMNFECSVLEASPAATLAWTIGQPPGLGETVDAVSMVTIRGERLMDTISRIQLNISSELHHNQLLTCEATIRIGSAVRKVSRSVTLQVHGPPNEVTIAGANDLMEGTSSRITCTVADAFPEPKVIWDIDGQDVTGMTNKEASETTRGRFTVVSTLRLDAVRADNRKVAMCSAIHIGFKSGVSHVTNATITLNVRYCPLNISATCPVVRDGGSAIVTCGQVTSNPATVVSIIEEGMTVLRTRTMVDYRDVTSLIHGVTTEVIYDRYFTKDQGPRDFQCCTVPSTLCPDEICQSCIVDIQYPPEVFPVPEGLLREVKEGESINLTCCADANPTPKGMITWHSEGLRNVTCSPEGHSQSAYMMRQSTGHVCSVLTFAPVTAGDAGIHKCVANNGFDTSFSASFELQVAFPPCTSTDEGSILENEGNEATLYCDVISNPPSEVTWYFNDEPIDMSSSRYRGSESGSGGIDSRQISVEMEIKAISASLDAGNYTCVANNLLGIDASVVELIIATIPDRPTELQAPRNSIRETSLLVTWKPGYNGGRRQTFRLAYCLVDSVTSCPELSNLQNSSFTFVVDTLKPFTLYTIRVWSENEVGQSEHISMTNSTKPLSPSDLGFEISYSPSQGVVIMQFVGGSTMEGAIPNDLCIQVEVNLGQDWVTREGCLNVGVVKTVQRDLLAGQLRGISCGRGLCSVPSMVVVQNNQEIPWIIIIIIASAIGGVILLVIIILLCRCMCRKRKRSKETIRTLSKIVTSDTVPQSPSSCYQPLAFSMPPKPTSPPPTLPPDRLNAQGNTDDDDYEDFTYAIPDQPRDRAFMHNDSSMNVPFAETEDADVFDDGYIPMATFKKPSMQGRPPKPLPKPTETYDTIKGQIYENLRI</sequence>
<dbReference type="PROSITE" id="PS50853">
    <property type="entry name" value="FN3"/>
    <property type="match status" value="1"/>
</dbReference>
<evidence type="ECO:0000256" key="5">
    <source>
        <dbReference type="ARBA" id="ARBA00023319"/>
    </source>
</evidence>
<keyword evidence="4" id="KW-0325">Glycoprotein</keyword>
<dbReference type="GO" id="GO:0005886">
    <property type="term" value="C:plasma membrane"/>
    <property type="evidence" value="ECO:0000318"/>
    <property type="project" value="GO_Central"/>
</dbReference>
<dbReference type="PANTHER" id="PTHR11640:SF31">
    <property type="entry name" value="IRREGULAR CHIASM C-ROUGHEST PROTEIN-RELATED"/>
    <property type="match status" value="1"/>
</dbReference>
<evidence type="ECO:0000256" key="2">
    <source>
        <dbReference type="ARBA" id="ARBA00023136"/>
    </source>
</evidence>
<evidence type="ECO:0000256" key="6">
    <source>
        <dbReference type="SAM" id="MobiDB-lite"/>
    </source>
</evidence>
<dbReference type="Pfam" id="PF00041">
    <property type="entry name" value="fn3"/>
    <property type="match status" value="1"/>
</dbReference>
<dbReference type="OMA" id="WKPGYNG"/>
<dbReference type="PROSITE" id="PS50835">
    <property type="entry name" value="IG_LIKE"/>
    <property type="match status" value="6"/>
</dbReference>
<dbReference type="PANTHER" id="PTHR11640">
    <property type="entry name" value="NEPHRIN"/>
    <property type="match status" value="1"/>
</dbReference>
<evidence type="ECO:0000259" key="8">
    <source>
        <dbReference type="PROSITE" id="PS50835"/>
    </source>
</evidence>
<feature type="transmembrane region" description="Helical" evidence="7">
    <location>
        <begin position="982"/>
        <end position="1007"/>
    </location>
</feature>
<dbReference type="InterPro" id="IPR003598">
    <property type="entry name" value="Ig_sub2"/>
</dbReference>
<dbReference type="SMART" id="SM00409">
    <property type="entry name" value="IG"/>
    <property type="match status" value="6"/>
</dbReference>
<dbReference type="InParanoid" id="A0A7M7HKR8"/>
<feature type="domain" description="Ig-like" evidence="8">
    <location>
        <begin position="255"/>
        <end position="364"/>
    </location>
</feature>
<dbReference type="Gene3D" id="2.60.40.10">
    <property type="entry name" value="Immunoglobulins"/>
    <property type="match status" value="7"/>
</dbReference>
<feature type="domain" description="Ig-like" evidence="8">
    <location>
        <begin position="686"/>
        <end position="787"/>
    </location>
</feature>
<dbReference type="OrthoDB" id="10028801at2759"/>
<dbReference type="Gene3D" id="1.20.5.930">
    <property type="entry name" value="Bicelle-embedded integrin alpha(iib) transmembrane segment"/>
    <property type="match status" value="1"/>
</dbReference>
<dbReference type="AlphaFoldDB" id="A0A7M7HKR8"/>
<keyword evidence="11" id="KW-1185">Reference proteome</keyword>
<keyword evidence="3" id="KW-1015">Disulfide bond</keyword>
<accession>A0A7M7HKR8</accession>
<comment type="subcellular location">
    <subcellularLocation>
        <location evidence="1">Membrane</location>
        <topology evidence="1">Single-pass type I membrane protein</topology>
    </subcellularLocation>
</comment>
<dbReference type="EnsemblMetazoa" id="XM_011678157">
    <property type="protein sequence ID" value="XP_011676459"/>
    <property type="gene ID" value="LOC100891889"/>
</dbReference>
<feature type="compositionally biased region" description="Pro residues" evidence="6">
    <location>
        <begin position="1049"/>
        <end position="1060"/>
    </location>
</feature>
<keyword evidence="7" id="KW-0812">Transmembrane</keyword>
<reference evidence="10" key="2">
    <citation type="submission" date="2021-01" db="UniProtKB">
        <authorList>
            <consortium name="EnsemblMetazoa"/>
        </authorList>
    </citation>
    <scope>IDENTIFICATION</scope>
</reference>
<dbReference type="InterPro" id="IPR013162">
    <property type="entry name" value="CD80_C2-set"/>
</dbReference>
<dbReference type="GO" id="GO:0098609">
    <property type="term" value="P:cell-cell adhesion"/>
    <property type="evidence" value="ECO:0000318"/>
    <property type="project" value="GO_Central"/>
</dbReference>
<keyword evidence="2 7" id="KW-0472">Membrane</keyword>
<keyword evidence="5" id="KW-0393">Immunoglobulin domain</keyword>
<dbReference type="GeneID" id="100891889"/>
<feature type="domain" description="Fibronectin type-III" evidence="9">
    <location>
        <begin position="792"/>
        <end position="890"/>
    </location>
</feature>
<dbReference type="SUPFAM" id="SSF49265">
    <property type="entry name" value="Fibronectin type III"/>
    <property type="match status" value="1"/>
</dbReference>
<protein>
    <submittedName>
        <fullName evidence="10">Uncharacterized protein</fullName>
    </submittedName>
</protein>
<name>A0A7M7HKR8_STRPU</name>
<dbReference type="Pfam" id="PF13927">
    <property type="entry name" value="Ig_3"/>
    <property type="match status" value="2"/>
</dbReference>
<feature type="region of interest" description="Disordered" evidence="6">
    <location>
        <begin position="1033"/>
        <end position="1073"/>
    </location>
</feature>
<dbReference type="KEGG" id="spu:100891889"/>
<dbReference type="SMART" id="SM00408">
    <property type="entry name" value="IGc2"/>
    <property type="match status" value="2"/>
</dbReference>
<proteinExistence type="predicted"/>
<feature type="domain" description="Ig-like" evidence="8">
    <location>
        <begin position="46"/>
        <end position="138"/>
    </location>
</feature>
<dbReference type="GO" id="GO:0005911">
    <property type="term" value="C:cell-cell junction"/>
    <property type="evidence" value="ECO:0000318"/>
    <property type="project" value="GO_Central"/>
</dbReference>
<dbReference type="SUPFAM" id="SSF48726">
    <property type="entry name" value="Immunoglobulin"/>
    <property type="match status" value="6"/>
</dbReference>
<dbReference type="Pfam" id="PF08205">
    <property type="entry name" value="C2-set_2"/>
    <property type="match status" value="3"/>
</dbReference>
<evidence type="ECO:0000256" key="4">
    <source>
        <dbReference type="ARBA" id="ARBA00023180"/>
    </source>
</evidence>
<dbReference type="InterPro" id="IPR013783">
    <property type="entry name" value="Ig-like_fold"/>
</dbReference>
<dbReference type="InterPro" id="IPR036116">
    <property type="entry name" value="FN3_sf"/>
</dbReference>
<dbReference type="Proteomes" id="UP000007110">
    <property type="component" value="Unassembled WGS sequence"/>
</dbReference>
<dbReference type="CDD" id="cd00063">
    <property type="entry name" value="FN3"/>
    <property type="match status" value="1"/>
</dbReference>
<keyword evidence="7" id="KW-1133">Transmembrane helix</keyword>
<feature type="domain" description="Ig-like" evidence="8">
    <location>
        <begin position="143"/>
        <end position="244"/>
    </location>
</feature>
<reference evidence="11" key="1">
    <citation type="submission" date="2015-02" db="EMBL/GenBank/DDBJ databases">
        <title>Genome sequencing for Strongylocentrotus purpuratus.</title>
        <authorList>
            <person name="Murali S."/>
            <person name="Liu Y."/>
            <person name="Vee V."/>
            <person name="English A."/>
            <person name="Wang M."/>
            <person name="Skinner E."/>
            <person name="Han Y."/>
            <person name="Muzny D.M."/>
            <person name="Worley K.C."/>
            <person name="Gibbs R.A."/>
        </authorList>
    </citation>
    <scope>NUCLEOTIDE SEQUENCE</scope>
</reference>